<sequence length="51" mass="6061">MCQWLCVSIYLYPAQMEEQENKKTTRIFINNLHVSFVIQVGENVVRTEKTK</sequence>
<keyword evidence="2" id="KW-1185">Reference proteome</keyword>
<accession>A0AAE6RGM3</accession>
<organism evidence="1 2">
    <name type="scientific">Shigella phage SFP17</name>
    <dbReference type="NCBI Taxonomy" id="2692510"/>
    <lineage>
        <taxon>Viruses</taxon>
        <taxon>Duplodnaviria</taxon>
        <taxon>Heunggongvirae</taxon>
        <taxon>Uroviricota</taxon>
        <taxon>Caudoviricetes</taxon>
        <taxon>Drexlerviridae</taxon>
        <taxon>Tempevirinae</taxon>
        <taxon>Hanrivervirus</taxon>
        <taxon>Hanrivervirus SFP17</taxon>
    </lineage>
</organism>
<protein>
    <submittedName>
        <fullName evidence="1">Uncharacterized protein</fullName>
    </submittedName>
</protein>
<evidence type="ECO:0000313" key="2">
    <source>
        <dbReference type="Proteomes" id="UP000827833"/>
    </source>
</evidence>
<proteinExistence type="predicted"/>
<reference evidence="1 2" key="1">
    <citation type="submission" date="2019-09" db="EMBL/GenBank/DDBJ databases">
        <title>Isolation and Characterization of a Novel Bacteriophage SFP17 Infecting Shigella flexneri.</title>
        <authorList>
            <person name="Lee J.-H."/>
            <person name="Lee J.-S."/>
        </authorList>
    </citation>
    <scope>NUCLEOTIDE SEQUENCE [LARGE SCALE GENOMIC DNA]</scope>
</reference>
<dbReference type="EMBL" id="MN432485">
    <property type="protein sequence ID" value="QHB43398.1"/>
    <property type="molecule type" value="Genomic_DNA"/>
</dbReference>
<gene>
    <name evidence="1" type="ORF">SFP17_027</name>
</gene>
<evidence type="ECO:0000313" key="1">
    <source>
        <dbReference type="EMBL" id="QHB43398.1"/>
    </source>
</evidence>
<name>A0AAE6RGM3_9CAUD</name>
<dbReference type="Proteomes" id="UP000827833">
    <property type="component" value="Segment"/>
</dbReference>